<dbReference type="RefSeq" id="WP_160937094.1">
    <property type="nucleotide sequence ID" value="NZ_SNVJ01000008.1"/>
</dbReference>
<dbReference type="InterPro" id="IPR005624">
    <property type="entry name" value="PduO/GlcC-like"/>
</dbReference>
<dbReference type="AlphaFoldDB" id="A0A845BB04"/>
<accession>A0A845BB04</accession>
<evidence type="ECO:0000313" key="1">
    <source>
        <dbReference type="EMBL" id="MXP63975.1"/>
    </source>
</evidence>
<dbReference type="SUPFAM" id="SSF143744">
    <property type="entry name" value="GlcG-like"/>
    <property type="match status" value="1"/>
</dbReference>
<dbReference type="Proteomes" id="UP000460715">
    <property type="component" value="Unassembled WGS sequence"/>
</dbReference>
<dbReference type="PANTHER" id="PTHR34309:SF10">
    <property type="entry name" value="SLR1406 PROTEIN"/>
    <property type="match status" value="1"/>
</dbReference>
<comment type="caution">
    <text evidence="1">The sequence shown here is derived from an EMBL/GenBank/DDBJ whole genome shotgun (WGS) entry which is preliminary data.</text>
</comment>
<dbReference type="InterPro" id="IPR052517">
    <property type="entry name" value="GlcG_carb_metab_protein"/>
</dbReference>
<reference evidence="1 2" key="1">
    <citation type="submission" date="2019-03" db="EMBL/GenBank/DDBJ databases">
        <title>Roseomonas sp. a novel Roseomonas species isolated from Sea whip Gorgonian.</title>
        <authorList>
            <person name="Li F."/>
            <person name="Pan X."/>
            <person name="Huang S."/>
            <person name="Li Z."/>
            <person name="Meng B."/>
        </authorList>
    </citation>
    <scope>NUCLEOTIDE SEQUENCE [LARGE SCALE GENOMIC DNA]</scope>
    <source>
        <strain evidence="1 2">M0104</strain>
    </source>
</reference>
<gene>
    <name evidence="1" type="ORF">E0493_11530</name>
</gene>
<dbReference type="Pfam" id="PF03928">
    <property type="entry name" value="HbpS-like"/>
    <property type="match status" value="1"/>
</dbReference>
<protein>
    <submittedName>
        <fullName evidence="1">Heme-binding protein</fullName>
    </submittedName>
</protein>
<proteinExistence type="predicted"/>
<evidence type="ECO:0000313" key="2">
    <source>
        <dbReference type="Proteomes" id="UP000460715"/>
    </source>
</evidence>
<dbReference type="Gene3D" id="3.30.450.150">
    <property type="entry name" value="Haem-degrading domain"/>
    <property type="match status" value="1"/>
</dbReference>
<dbReference type="EMBL" id="SNVJ01000008">
    <property type="protein sequence ID" value="MXP63975.1"/>
    <property type="molecule type" value="Genomic_DNA"/>
</dbReference>
<dbReference type="PANTHER" id="PTHR34309">
    <property type="entry name" value="SLR1406 PROTEIN"/>
    <property type="match status" value="1"/>
</dbReference>
<dbReference type="InterPro" id="IPR038084">
    <property type="entry name" value="PduO/GlcC-like_sf"/>
</dbReference>
<dbReference type="OrthoDB" id="9815788at2"/>
<organism evidence="1 2">
    <name type="scientific">Teichococcus coralli</name>
    <dbReference type="NCBI Taxonomy" id="2545983"/>
    <lineage>
        <taxon>Bacteria</taxon>
        <taxon>Pseudomonadati</taxon>
        <taxon>Pseudomonadota</taxon>
        <taxon>Alphaproteobacteria</taxon>
        <taxon>Acetobacterales</taxon>
        <taxon>Roseomonadaceae</taxon>
        <taxon>Roseomonas</taxon>
    </lineage>
</organism>
<name>A0A845BB04_9PROT</name>
<keyword evidence="2" id="KW-1185">Reference proteome</keyword>
<sequence length="154" mass="15223">MPNPPTGFDHGLTLAAARSIADAALAHGRQLGLAPLTVVVLDQAAQPKAVLREDGCSLLRPEIAMGKAFGAMALGFGGRELARRAAKMPGFMNALSDLSGGRAVPVPGGVLVRDAAGTVLGAVGISGDASEKDEACAVAGIAAAGLVADTGDPE</sequence>